<keyword evidence="6" id="KW-0411">Iron-sulfur</keyword>
<evidence type="ECO:0000256" key="3">
    <source>
        <dbReference type="ARBA" id="ARBA00022714"/>
    </source>
</evidence>
<gene>
    <name evidence="12" type="ORF">E0L93_03710</name>
</gene>
<keyword evidence="7" id="KW-1015">Disulfide bond</keyword>
<dbReference type="GO" id="GO:0051537">
    <property type="term" value="F:2 iron, 2 sulfur cluster binding"/>
    <property type="evidence" value="ECO:0007669"/>
    <property type="project" value="UniProtKB-KW"/>
</dbReference>
<dbReference type="GO" id="GO:0016705">
    <property type="term" value="F:oxidoreductase activity, acting on paired donors, with incorporation or reduction of molecular oxygen"/>
    <property type="evidence" value="ECO:0007669"/>
    <property type="project" value="UniProtKB-ARBA"/>
</dbReference>
<feature type="region of interest" description="Disordered" evidence="10">
    <location>
        <begin position="32"/>
        <end position="81"/>
    </location>
</feature>
<evidence type="ECO:0000313" key="13">
    <source>
        <dbReference type="Proteomes" id="UP000295244"/>
    </source>
</evidence>
<evidence type="ECO:0000256" key="4">
    <source>
        <dbReference type="ARBA" id="ARBA00022723"/>
    </source>
</evidence>
<dbReference type="EMBL" id="SKBU01000006">
    <property type="protein sequence ID" value="TCJ20061.1"/>
    <property type="molecule type" value="Genomic_DNA"/>
</dbReference>
<dbReference type="CDD" id="cd03467">
    <property type="entry name" value="Rieske"/>
    <property type="match status" value="1"/>
</dbReference>
<dbReference type="Proteomes" id="UP000295244">
    <property type="component" value="Unassembled WGS sequence"/>
</dbReference>
<evidence type="ECO:0000256" key="2">
    <source>
        <dbReference type="ARBA" id="ARBA00015816"/>
    </source>
</evidence>
<evidence type="ECO:0000256" key="8">
    <source>
        <dbReference type="ARBA" id="ARBA00029586"/>
    </source>
</evidence>
<dbReference type="InterPro" id="IPR036922">
    <property type="entry name" value="Rieske_2Fe-2S_sf"/>
</dbReference>
<comment type="cofactor">
    <cofactor evidence="9">
        <name>[2Fe-2S] cluster</name>
        <dbReference type="ChEBI" id="CHEBI:190135"/>
    </cofactor>
</comment>
<evidence type="ECO:0000256" key="10">
    <source>
        <dbReference type="SAM" id="MobiDB-lite"/>
    </source>
</evidence>
<proteinExistence type="predicted"/>
<dbReference type="SUPFAM" id="SSF50022">
    <property type="entry name" value="ISP domain"/>
    <property type="match status" value="1"/>
</dbReference>
<evidence type="ECO:0000256" key="6">
    <source>
        <dbReference type="ARBA" id="ARBA00023014"/>
    </source>
</evidence>
<dbReference type="InterPro" id="IPR014349">
    <property type="entry name" value="Rieske_Fe-S_prot"/>
</dbReference>
<evidence type="ECO:0000256" key="1">
    <source>
        <dbReference type="ARBA" id="ARBA00002494"/>
    </source>
</evidence>
<accession>A0A4R1BR09</accession>
<dbReference type="GO" id="GO:0016020">
    <property type="term" value="C:membrane"/>
    <property type="evidence" value="ECO:0007669"/>
    <property type="project" value="InterPro"/>
</dbReference>
<name>A0A4R1BR09_9ACTN</name>
<dbReference type="InterPro" id="IPR005805">
    <property type="entry name" value="Rieske_Fe-S_prot_C"/>
</dbReference>
<dbReference type="GO" id="GO:0004497">
    <property type="term" value="F:monooxygenase activity"/>
    <property type="evidence" value="ECO:0007669"/>
    <property type="project" value="UniProtKB-ARBA"/>
</dbReference>
<comment type="caution">
    <text evidence="12">The sequence shown here is derived from an EMBL/GenBank/DDBJ whole genome shotgun (WGS) entry which is preliminary data.</text>
</comment>
<dbReference type="AlphaFoldDB" id="A0A4R1BR09"/>
<dbReference type="GO" id="GO:0046872">
    <property type="term" value="F:metal ion binding"/>
    <property type="evidence" value="ECO:0007669"/>
    <property type="project" value="UniProtKB-KW"/>
</dbReference>
<evidence type="ECO:0000256" key="9">
    <source>
        <dbReference type="ARBA" id="ARBA00034078"/>
    </source>
</evidence>
<organism evidence="12 13">
    <name type="scientific">Rubrobacter taiwanensis</name>
    <dbReference type="NCBI Taxonomy" id="185139"/>
    <lineage>
        <taxon>Bacteria</taxon>
        <taxon>Bacillati</taxon>
        <taxon>Actinomycetota</taxon>
        <taxon>Rubrobacteria</taxon>
        <taxon>Rubrobacterales</taxon>
        <taxon>Rubrobacteraceae</taxon>
        <taxon>Rubrobacter</taxon>
    </lineage>
</organism>
<dbReference type="Gene3D" id="2.102.10.10">
    <property type="entry name" value="Rieske [2Fe-2S] iron-sulphur domain"/>
    <property type="match status" value="1"/>
</dbReference>
<keyword evidence="4" id="KW-0479">Metal-binding</keyword>
<evidence type="ECO:0000313" key="12">
    <source>
        <dbReference type="EMBL" id="TCJ20061.1"/>
    </source>
</evidence>
<dbReference type="PRINTS" id="PR00162">
    <property type="entry name" value="RIESKE"/>
</dbReference>
<dbReference type="PANTHER" id="PTHR10134">
    <property type="entry name" value="CYTOCHROME B-C1 COMPLEX SUBUNIT RIESKE, MITOCHONDRIAL"/>
    <property type="match status" value="1"/>
</dbReference>
<feature type="compositionally biased region" description="Low complexity" evidence="10">
    <location>
        <begin position="36"/>
        <end position="62"/>
    </location>
</feature>
<protein>
    <recommendedName>
        <fullName evidence="2">Cytochrome bc1 complex Rieske iron-sulfur subunit</fullName>
    </recommendedName>
    <alternativeName>
        <fullName evidence="8">Cytochrome bc1 reductase complex subunit QcrA</fullName>
    </alternativeName>
</protein>
<evidence type="ECO:0000256" key="5">
    <source>
        <dbReference type="ARBA" id="ARBA00023004"/>
    </source>
</evidence>
<comment type="function">
    <text evidence="1">Iron-sulfur subunit of the cytochrome bc1 complex, an essential component of the respiratory electron transport chain required for ATP synthesis. The bc1 complex catalyzes the oxidation of menaquinol and the reduction of cytochrome c in the respiratory chain. The bc1 complex operates through a Q-cycle mechanism that couples electron transfer to generation of the proton gradient that drives ATP synthesis.</text>
</comment>
<keyword evidence="13" id="KW-1185">Reference proteome</keyword>
<reference evidence="12 13" key="1">
    <citation type="submission" date="2019-03" db="EMBL/GenBank/DDBJ databases">
        <title>Whole genome sequence of a novel Rubrobacter taiwanensis strain, isolated from Yellowstone National Park.</title>
        <authorList>
            <person name="Freed S."/>
            <person name="Ramaley R.F."/>
            <person name="Kyndt J.A."/>
        </authorList>
    </citation>
    <scope>NUCLEOTIDE SEQUENCE [LARGE SCALE GENOMIC DNA]</scope>
    <source>
        <strain evidence="12 13">Yellowstone</strain>
    </source>
</reference>
<keyword evidence="5" id="KW-0408">Iron</keyword>
<dbReference type="PROSITE" id="PS51296">
    <property type="entry name" value="RIESKE"/>
    <property type="match status" value="1"/>
</dbReference>
<sequence length="160" mass="16573">MGGGPLNRNHISRRKFFFLSSAGTAMVLAACGPEQPAGTPEDTPAAPPGTAEGGPEVAPGEPIASEAEVPENSAFPFTDADTGQPAVLVHLSGGEFVAYSAVCTHQQCTVAYQEETQRLACPCHGSVFIPDQGAQVETGPAPSPLPEIEVEVRNGEVYRA</sequence>
<evidence type="ECO:0000256" key="7">
    <source>
        <dbReference type="ARBA" id="ARBA00023157"/>
    </source>
</evidence>
<dbReference type="InterPro" id="IPR017941">
    <property type="entry name" value="Rieske_2Fe-2S"/>
</dbReference>
<evidence type="ECO:0000259" key="11">
    <source>
        <dbReference type="PROSITE" id="PS51296"/>
    </source>
</evidence>
<feature type="domain" description="Rieske" evidence="11">
    <location>
        <begin position="60"/>
        <end position="159"/>
    </location>
</feature>
<keyword evidence="3" id="KW-0001">2Fe-2S</keyword>
<dbReference type="OrthoDB" id="25106at2"/>
<dbReference type="Pfam" id="PF00355">
    <property type="entry name" value="Rieske"/>
    <property type="match status" value="1"/>
</dbReference>